<dbReference type="RefSeq" id="WP_345116587.1">
    <property type="nucleotide sequence ID" value="NZ_BAABIZ010000013.1"/>
</dbReference>
<dbReference type="Proteomes" id="UP001500864">
    <property type="component" value="Unassembled WGS sequence"/>
</dbReference>
<feature type="transmembrane region" description="Helical" evidence="1">
    <location>
        <begin position="91"/>
        <end position="115"/>
    </location>
</feature>
<keyword evidence="3" id="KW-1185">Reference proteome</keyword>
<dbReference type="EMBL" id="BAABIZ010000013">
    <property type="protein sequence ID" value="GAA5109132.1"/>
    <property type="molecule type" value="Genomic_DNA"/>
</dbReference>
<gene>
    <name evidence="2" type="ORF">GCM10023261_11840</name>
</gene>
<keyword evidence="1" id="KW-0472">Membrane</keyword>
<evidence type="ECO:0000313" key="3">
    <source>
        <dbReference type="Proteomes" id="UP001500864"/>
    </source>
</evidence>
<comment type="caution">
    <text evidence="2">The sequence shown here is derived from an EMBL/GenBank/DDBJ whole genome shotgun (WGS) entry which is preliminary data.</text>
</comment>
<name>A0ABP9N422_9HYPH</name>
<keyword evidence="1" id="KW-1133">Transmembrane helix</keyword>
<sequence length="134" mass="15135">MFKIFKNRMWLYIFTGLILCFLPTVESHANIIKDRFQEGESVAAITSGKNRVVEEVDMAVIHGAEEQGGWLALGKIERVSLFAAFWGGVGIIYLFSSLATGNISGVVVSIIALLFSIQKREHELPFYSLWLFYR</sequence>
<proteinExistence type="predicted"/>
<organism evidence="2 3">
    <name type="scientific">Bartonella jaculi</name>
    <dbReference type="NCBI Taxonomy" id="686226"/>
    <lineage>
        <taxon>Bacteria</taxon>
        <taxon>Pseudomonadati</taxon>
        <taxon>Pseudomonadota</taxon>
        <taxon>Alphaproteobacteria</taxon>
        <taxon>Hyphomicrobiales</taxon>
        <taxon>Bartonellaceae</taxon>
        <taxon>Bartonella</taxon>
    </lineage>
</organism>
<protein>
    <submittedName>
        <fullName evidence="2">Uncharacterized protein</fullName>
    </submittedName>
</protein>
<keyword evidence="1" id="KW-0812">Transmembrane</keyword>
<evidence type="ECO:0000256" key="1">
    <source>
        <dbReference type="SAM" id="Phobius"/>
    </source>
</evidence>
<reference evidence="3" key="1">
    <citation type="journal article" date="2019" name="Int. J. Syst. Evol. Microbiol.">
        <title>The Global Catalogue of Microorganisms (GCM) 10K type strain sequencing project: providing services to taxonomists for standard genome sequencing and annotation.</title>
        <authorList>
            <consortium name="The Broad Institute Genomics Platform"/>
            <consortium name="The Broad Institute Genome Sequencing Center for Infectious Disease"/>
            <person name="Wu L."/>
            <person name="Ma J."/>
        </authorList>
    </citation>
    <scope>NUCLEOTIDE SEQUENCE [LARGE SCALE GENOMIC DNA]</scope>
    <source>
        <strain evidence="3">JCM 17712</strain>
    </source>
</reference>
<evidence type="ECO:0000313" key="2">
    <source>
        <dbReference type="EMBL" id="GAA5109132.1"/>
    </source>
</evidence>
<accession>A0ABP9N422</accession>